<sequence>MPRTASVSLSLVLMCVCCVEQRVCFPNGSVASSCGSLMPAHPPFSPSARSPPFTLSTSSTTYRPGGVVTGTCVLQRSHSSVI</sequence>
<dbReference type="Proteomes" id="UP000694558">
    <property type="component" value="Chromosome 7"/>
</dbReference>
<evidence type="ECO:0000256" key="1">
    <source>
        <dbReference type="SAM" id="SignalP"/>
    </source>
</evidence>
<evidence type="ECO:0000313" key="2">
    <source>
        <dbReference type="Ensembl" id="ENSSMAP00000032271.2"/>
    </source>
</evidence>
<dbReference type="AlphaFoldDB" id="A0A8D3BD24"/>
<reference evidence="2" key="2">
    <citation type="submission" date="2025-08" db="UniProtKB">
        <authorList>
            <consortium name="Ensembl"/>
        </authorList>
    </citation>
    <scope>IDENTIFICATION</scope>
</reference>
<accession>A0A8D3BD24</accession>
<evidence type="ECO:0000313" key="3">
    <source>
        <dbReference type="Proteomes" id="UP000694558"/>
    </source>
</evidence>
<dbReference type="PROSITE" id="PS51257">
    <property type="entry name" value="PROKAR_LIPOPROTEIN"/>
    <property type="match status" value="1"/>
</dbReference>
<name>A0A8D3BD24_SCOMX</name>
<organism evidence="2 3">
    <name type="scientific">Scophthalmus maximus</name>
    <name type="common">Turbot</name>
    <name type="synonym">Psetta maxima</name>
    <dbReference type="NCBI Taxonomy" id="52904"/>
    <lineage>
        <taxon>Eukaryota</taxon>
        <taxon>Metazoa</taxon>
        <taxon>Chordata</taxon>
        <taxon>Craniata</taxon>
        <taxon>Vertebrata</taxon>
        <taxon>Euteleostomi</taxon>
        <taxon>Actinopterygii</taxon>
        <taxon>Neopterygii</taxon>
        <taxon>Teleostei</taxon>
        <taxon>Neoteleostei</taxon>
        <taxon>Acanthomorphata</taxon>
        <taxon>Carangaria</taxon>
        <taxon>Pleuronectiformes</taxon>
        <taxon>Pleuronectoidei</taxon>
        <taxon>Scophthalmidae</taxon>
        <taxon>Scophthalmus</taxon>
    </lineage>
</organism>
<keyword evidence="1" id="KW-0732">Signal</keyword>
<feature type="signal peptide" evidence="1">
    <location>
        <begin position="1"/>
        <end position="21"/>
    </location>
</feature>
<dbReference type="Ensembl" id="ENSSMAT00000032667.2">
    <property type="protein sequence ID" value="ENSSMAP00000032271.2"/>
    <property type="gene ID" value="ENSSMAG00000019770.2"/>
</dbReference>
<reference evidence="2" key="1">
    <citation type="submission" date="2023-05" db="EMBL/GenBank/DDBJ databases">
        <title>High-quality long-read genome of Scophthalmus maximus.</title>
        <authorList>
            <person name="Lien S."/>
            <person name="Martinez P."/>
        </authorList>
    </citation>
    <scope>NUCLEOTIDE SEQUENCE [LARGE SCALE GENOMIC DNA]</scope>
</reference>
<evidence type="ECO:0008006" key="4">
    <source>
        <dbReference type="Google" id="ProtNLM"/>
    </source>
</evidence>
<dbReference type="GeneTree" id="ENSGT00940000178091"/>
<feature type="chain" id="PRO_5034254569" description="Secreted protein" evidence="1">
    <location>
        <begin position="22"/>
        <end position="82"/>
    </location>
</feature>
<proteinExistence type="predicted"/>
<protein>
    <recommendedName>
        <fullName evidence="4">Secreted protein</fullName>
    </recommendedName>
</protein>